<organism evidence="1 2">
    <name type="scientific">Fervidicella metallireducens AeB</name>
    <dbReference type="NCBI Taxonomy" id="1403537"/>
    <lineage>
        <taxon>Bacteria</taxon>
        <taxon>Bacillati</taxon>
        <taxon>Bacillota</taxon>
        <taxon>Clostridia</taxon>
        <taxon>Eubacteriales</taxon>
        <taxon>Clostridiaceae</taxon>
        <taxon>Fervidicella</taxon>
    </lineage>
</organism>
<sequence>MLEKKEIIERLKKEGFSEIDEIKYKKDMLVLNFFYEFDDTELDGAKEYANENYDESKGESDWYDVYFLPYLTDIASDNVREIVEEICEDMDIQGEFVAYEMDKNSYEQCEFTIVFADEDKDFDIDEILEELEI</sequence>
<evidence type="ECO:0000313" key="2">
    <source>
        <dbReference type="Proteomes" id="UP000019681"/>
    </source>
</evidence>
<name>A0A017RWL1_9CLOT</name>
<proteinExistence type="predicted"/>
<evidence type="ECO:0000313" key="1">
    <source>
        <dbReference type="EMBL" id="EYE88330.1"/>
    </source>
</evidence>
<comment type="caution">
    <text evidence="1">The sequence shown here is derived from an EMBL/GenBank/DDBJ whole genome shotgun (WGS) entry which is preliminary data.</text>
</comment>
<dbReference type="RefSeq" id="WP_035379886.1">
    <property type="nucleotide sequence ID" value="NZ_AZQP01000023.1"/>
</dbReference>
<gene>
    <name evidence="1" type="ORF">Q428_08460</name>
</gene>
<keyword evidence="2" id="KW-1185">Reference proteome</keyword>
<accession>A0A017RWL1</accession>
<dbReference type="OrthoDB" id="1937284at2"/>
<reference evidence="1 2" key="1">
    <citation type="journal article" date="2014" name="Genome Announc.">
        <title>Draft Genome Sequence of Fervidicella metallireducens Strain AeBT, an Iron-Reducing Thermoanaerobe from the Great Artesian Basin.</title>
        <authorList>
            <person name="Patel B.K."/>
        </authorList>
    </citation>
    <scope>NUCLEOTIDE SEQUENCE [LARGE SCALE GENOMIC DNA]</scope>
    <source>
        <strain evidence="1 2">AeB</strain>
    </source>
</reference>
<dbReference type="AlphaFoldDB" id="A0A017RWL1"/>
<dbReference type="EMBL" id="AZQP01000023">
    <property type="protein sequence ID" value="EYE88330.1"/>
    <property type="molecule type" value="Genomic_DNA"/>
</dbReference>
<protein>
    <submittedName>
        <fullName evidence="1">Uncharacterized protein</fullName>
    </submittedName>
</protein>
<dbReference type="Proteomes" id="UP000019681">
    <property type="component" value="Unassembled WGS sequence"/>
</dbReference>